<dbReference type="EMBL" id="APAU02000151">
    <property type="protein sequence ID" value="EUB55633.1"/>
    <property type="molecule type" value="Genomic_DNA"/>
</dbReference>
<proteinExistence type="predicted"/>
<keyword evidence="3" id="KW-1185">Reference proteome</keyword>
<evidence type="ECO:0000256" key="1">
    <source>
        <dbReference type="SAM" id="Phobius"/>
    </source>
</evidence>
<sequence>MMCDGFAFPCTSSKCRHFRVDEESTTKSSSNIVDKATHGLDAELSYAPDLSAKTHSLLMPPVSDNSFSIFSIYFTAQLHKSSGTQPEQKCNESMHAEEDPILPSTYSFVSLLTLSLISCSFGQANMETERPDSCGDNKQFEANGAVCVVKCRLLTSIGRLPTFCYSIRSVSNDYDDLSILDSTHSKRKEQRSPKTAIETLPINFFCFYSLTQNVFFTDTSRAWEFGTTITFLLNILKPFNRVYFHLFTINANAKKRPVGDQFFINKYICSNLNWLDWFSVTKQCPLLAFQKSYPTFLSPLIASNRLLSSSYLYALYITYLYLFNICVNAMITKLDAAIRLQNQVVHSSFQQYAGVNTKTNQFDTFGLTDDLAQALMRNMKDQNNFGMNFMYDNTNAAELHEIVRCKQICGIVNNKADVECSCSKDKWCILWFLQRKWNQLKFVETKEWLVRKKKKYPSTGVNQIEA</sequence>
<dbReference type="RefSeq" id="XP_024346829.1">
    <property type="nucleotide sequence ID" value="XM_024498777.1"/>
</dbReference>
<protein>
    <submittedName>
        <fullName evidence="2">Uncharacterized protein</fullName>
    </submittedName>
</protein>
<organism evidence="2 3">
    <name type="scientific">Echinococcus granulosus</name>
    <name type="common">Hydatid tapeworm</name>
    <dbReference type="NCBI Taxonomy" id="6210"/>
    <lineage>
        <taxon>Eukaryota</taxon>
        <taxon>Metazoa</taxon>
        <taxon>Spiralia</taxon>
        <taxon>Lophotrochozoa</taxon>
        <taxon>Platyhelminthes</taxon>
        <taxon>Cestoda</taxon>
        <taxon>Eucestoda</taxon>
        <taxon>Cyclophyllidea</taxon>
        <taxon>Taeniidae</taxon>
        <taxon>Echinococcus</taxon>
        <taxon>Echinococcus granulosus group</taxon>
    </lineage>
</organism>
<feature type="transmembrane region" description="Helical" evidence="1">
    <location>
        <begin position="311"/>
        <end position="331"/>
    </location>
</feature>
<dbReference type="CTD" id="36345243"/>
<gene>
    <name evidence="2" type="ORF">EGR_09528</name>
</gene>
<dbReference type="GeneID" id="36345243"/>
<accession>W6U3C9</accession>
<keyword evidence="1" id="KW-0472">Membrane</keyword>
<name>W6U3C9_ECHGR</name>
<evidence type="ECO:0000313" key="3">
    <source>
        <dbReference type="Proteomes" id="UP000019149"/>
    </source>
</evidence>
<dbReference type="Proteomes" id="UP000019149">
    <property type="component" value="Unassembled WGS sequence"/>
</dbReference>
<keyword evidence="1" id="KW-1133">Transmembrane helix</keyword>
<dbReference type="KEGG" id="egl:EGR_09528"/>
<reference evidence="2 3" key="1">
    <citation type="journal article" date="2013" name="Nat. Genet.">
        <title>The genome of the hydatid tapeworm Echinococcus granulosus.</title>
        <authorList>
            <person name="Zheng H."/>
            <person name="Zhang W."/>
            <person name="Zhang L."/>
            <person name="Zhang Z."/>
            <person name="Li J."/>
            <person name="Lu G."/>
            <person name="Zhu Y."/>
            <person name="Wang Y."/>
            <person name="Huang Y."/>
            <person name="Liu J."/>
            <person name="Kang H."/>
            <person name="Chen J."/>
            <person name="Wang L."/>
            <person name="Chen A."/>
            <person name="Yu S."/>
            <person name="Gao Z."/>
            <person name="Jin L."/>
            <person name="Gu W."/>
            <person name="Wang Z."/>
            <person name="Zhao L."/>
            <person name="Shi B."/>
            <person name="Wen H."/>
            <person name="Lin R."/>
            <person name="Jones M.K."/>
            <person name="Brejova B."/>
            <person name="Vinar T."/>
            <person name="Zhao G."/>
            <person name="McManus D.P."/>
            <person name="Chen Z."/>
            <person name="Zhou Y."/>
            <person name="Wang S."/>
        </authorList>
    </citation>
    <scope>NUCLEOTIDE SEQUENCE [LARGE SCALE GENOMIC DNA]</scope>
</reference>
<evidence type="ECO:0000313" key="2">
    <source>
        <dbReference type="EMBL" id="EUB55633.1"/>
    </source>
</evidence>
<comment type="caution">
    <text evidence="2">The sequence shown here is derived from an EMBL/GenBank/DDBJ whole genome shotgun (WGS) entry which is preliminary data.</text>
</comment>
<dbReference type="AlphaFoldDB" id="W6U3C9"/>
<keyword evidence="1" id="KW-0812">Transmembrane</keyword>